<dbReference type="Proteomes" id="UP000095645">
    <property type="component" value="Unassembled WGS sequence"/>
</dbReference>
<evidence type="ECO:0000313" key="2">
    <source>
        <dbReference type="Proteomes" id="UP000095645"/>
    </source>
</evidence>
<sequence>MLTFEKILKVFQAYLDDDPLYEVVQTSHGYTLMAWEPHRNDWYSAELQKTPEDLRNALLDTYANFLEDKITGNDRDLTVTETGEIQQRCRELLEKCRET</sequence>
<name>A0A174C2X8_9FIRM</name>
<dbReference type="EMBL" id="CYZP01000014">
    <property type="protein sequence ID" value="CUO07871.1"/>
    <property type="molecule type" value="Genomic_DNA"/>
</dbReference>
<protein>
    <submittedName>
        <fullName evidence="1">Uncharacterized protein</fullName>
    </submittedName>
</protein>
<reference evidence="1 2" key="1">
    <citation type="submission" date="2015-09" db="EMBL/GenBank/DDBJ databases">
        <authorList>
            <consortium name="Pathogen Informatics"/>
        </authorList>
    </citation>
    <scope>NUCLEOTIDE SEQUENCE [LARGE SCALE GENOMIC DNA]</scope>
    <source>
        <strain evidence="1 2">2789STDY5834861</strain>
    </source>
</reference>
<accession>A0A174C2X8</accession>
<evidence type="ECO:0000313" key="1">
    <source>
        <dbReference type="EMBL" id="CUO07871.1"/>
    </source>
</evidence>
<proteinExistence type="predicted"/>
<gene>
    <name evidence="1" type="ORF">ERS852476_01821</name>
</gene>
<dbReference type="AlphaFoldDB" id="A0A174C2X8"/>
<organism evidence="1 2">
    <name type="scientific">Blautia obeum</name>
    <dbReference type="NCBI Taxonomy" id="40520"/>
    <lineage>
        <taxon>Bacteria</taxon>
        <taxon>Bacillati</taxon>
        <taxon>Bacillota</taxon>
        <taxon>Clostridia</taxon>
        <taxon>Lachnospirales</taxon>
        <taxon>Lachnospiraceae</taxon>
        <taxon>Blautia</taxon>
    </lineage>
</organism>
<dbReference type="RefSeq" id="WP_055058038.1">
    <property type="nucleotide sequence ID" value="NZ_CYZP01000014.1"/>
</dbReference>